<dbReference type="EMBL" id="CACVBS010000036">
    <property type="protein sequence ID" value="CAA7262656.1"/>
    <property type="molecule type" value="Genomic_DNA"/>
</dbReference>
<evidence type="ECO:0000313" key="2">
    <source>
        <dbReference type="EMBL" id="CAA7262656.1"/>
    </source>
</evidence>
<feature type="compositionally biased region" description="Basic residues" evidence="1">
    <location>
        <begin position="396"/>
        <end position="405"/>
    </location>
</feature>
<feature type="compositionally biased region" description="Low complexity" evidence="1">
    <location>
        <begin position="19"/>
        <end position="57"/>
    </location>
</feature>
<keyword evidence="3" id="KW-1185">Reference proteome</keyword>
<proteinExistence type="predicted"/>
<dbReference type="AlphaFoldDB" id="A0A8S0W9X1"/>
<name>A0A8S0W9X1_CYCAE</name>
<organism evidence="2 3">
    <name type="scientific">Cyclocybe aegerita</name>
    <name type="common">Black poplar mushroom</name>
    <name type="synonym">Agrocybe aegerita</name>
    <dbReference type="NCBI Taxonomy" id="1973307"/>
    <lineage>
        <taxon>Eukaryota</taxon>
        <taxon>Fungi</taxon>
        <taxon>Dikarya</taxon>
        <taxon>Basidiomycota</taxon>
        <taxon>Agaricomycotina</taxon>
        <taxon>Agaricomycetes</taxon>
        <taxon>Agaricomycetidae</taxon>
        <taxon>Agaricales</taxon>
        <taxon>Agaricineae</taxon>
        <taxon>Bolbitiaceae</taxon>
        <taxon>Cyclocybe</taxon>
    </lineage>
</organism>
<gene>
    <name evidence="2" type="ORF">AAE3_LOCUS4691</name>
</gene>
<feature type="region of interest" description="Disordered" evidence="1">
    <location>
        <begin position="218"/>
        <end position="427"/>
    </location>
</feature>
<evidence type="ECO:0000313" key="3">
    <source>
        <dbReference type="Proteomes" id="UP000467700"/>
    </source>
</evidence>
<feature type="compositionally biased region" description="Pro residues" evidence="1">
    <location>
        <begin position="67"/>
        <end position="76"/>
    </location>
</feature>
<dbReference type="OrthoDB" id="3187054at2759"/>
<feature type="compositionally biased region" description="Basic and acidic residues" evidence="1">
    <location>
        <begin position="338"/>
        <end position="354"/>
    </location>
</feature>
<feature type="region of interest" description="Disordered" evidence="1">
    <location>
        <begin position="1"/>
        <end position="78"/>
    </location>
</feature>
<evidence type="ECO:0000256" key="1">
    <source>
        <dbReference type="SAM" id="MobiDB-lite"/>
    </source>
</evidence>
<comment type="caution">
    <text evidence="2">The sequence shown here is derived from an EMBL/GenBank/DDBJ whole genome shotgun (WGS) entry which is preliminary data.</text>
</comment>
<feature type="compositionally biased region" description="Gly residues" evidence="1">
    <location>
        <begin position="359"/>
        <end position="374"/>
    </location>
</feature>
<feature type="compositionally biased region" description="Low complexity" evidence="1">
    <location>
        <begin position="305"/>
        <end position="316"/>
    </location>
</feature>
<protein>
    <submittedName>
        <fullName evidence="2">Uncharacterized protein</fullName>
    </submittedName>
</protein>
<dbReference type="Proteomes" id="UP000467700">
    <property type="component" value="Unassembled WGS sequence"/>
</dbReference>
<sequence>MVQSPKPILKRSSTDHSSHSSTHHASLPSHSHHLSSPSYHPHSYPHPHSAPGPGSHSAHMKHHHPHPPSVHFPPSPSQLARTFTAYSSSAYDRSPIVVAPNSCAMPERGCPGRTYFDEGKRSPTKSKGGRGICGARDYHPRALAFASASNTATSIGNSTGAPAPPATGNNASYLGVPALIPDLSSESDESDGFAGIGGAPYGPPVTFGVHGLAISSSSPYSSSSSSSASSYSSSSNGASGNSKNVAIYPSASPYSPTSPYSPSSSPYSASAPYAPSSSSYAPYGTSSSPSDDALTFLPYPPSPPSSHSTTTTTDGYDGYEHDDEGPGTKDKPARRRRSERERRHESSRDPDRIRSCPGGASGAVGGGGAGGDATGLGQVLVGFSAMSVNDGETTPKKRSSSRRRKVYESPQHAFGSGIVDDGCLGGF</sequence>
<reference evidence="2 3" key="1">
    <citation type="submission" date="2020-01" db="EMBL/GenBank/DDBJ databases">
        <authorList>
            <person name="Gupta K D."/>
        </authorList>
    </citation>
    <scope>NUCLEOTIDE SEQUENCE [LARGE SCALE GENOMIC DNA]</scope>
</reference>
<feature type="compositionally biased region" description="Low complexity" evidence="1">
    <location>
        <begin position="218"/>
        <end position="290"/>
    </location>
</feature>
<accession>A0A8S0W9X1</accession>